<dbReference type="Proteomes" id="UP000070444">
    <property type="component" value="Unassembled WGS sequence"/>
</dbReference>
<keyword evidence="3" id="KW-1185">Reference proteome</keyword>
<evidence type="ECO:0000313" key="3">
    <source>
        <dbReference type="Proteomes" id="UP000070444"/>
    </source>
</evidence>
<feature type="transmembrane region" description="Helical" evidence="1">
    <location>
        <begin position="12"/>
        <end position="28"/>
    </location>
</feature>
<protein>
    <submittedName>
        <fullName evidence="2">Uncharacterized protein</fullName>
    </submittedName>
</protein>
<gene>
    <name evidence="2" type="ORF">CONCODRAFT_2644</name>
</gene>
<dbReference type="OrthoDB" id="2789670at2759"/>
<name>A0A137PGZ1_CONC2</name>
<keyword evidence="1" id="KW-0812">Transmembrane</keyword>
<evidence type="ECO:0000256" key="1">
    <source>
        <dbReference type="SAM" id="Phobius"/>
    </source>
</evidence>
<keyword evidence="1" id="KW-1133">Transmembrane helix</keyword>
<reference evidence="2 3" key="1">
    <citation type="journal article" date="2015" name="Genome Biol. Evol.">
        <title>Phylogenomic analyses indicate that early fungi evolved digesting cell walls of algal ancestors of land plants.</title>
        <authorList>
            <person name="Chang Y."/>
            <person name="Wang S."/>
            <person name="Sekimoto S."/>
            <person name="Aerts A.L."/>
            <person name="Choi C."/>
            <person name="Clum A."/>
            <person name="LaButti K.M."/>
            <person name="Lindquist E.A."/>
            <person name="Yee Ngan C."/>
            <person name="Ohm R.A."/>
            <person name="Salamov A.A."/>
            <person name="Grigoriev I.V."/>
            <person name="Spatafora J.W."/>
            <person name="Berbee M.L."/>
        </authorList>
    </citation>
    <scope>NUCLEOTIDE SEQUENCE [LARGE SCALE GENOMIC DNA]</scope>
    <source>
        <strain evidence="2 3">NRRL 28638</strain>
    </source>
</reference>
<dbReference type="AlphaFoldDB" id="A0A137PGZ1"/>
<keyword evidence="1" id="KW-0472">Membrane</keyword>
<organism evidence="2 3">
    <name type="scientific">Conidiobolus coronatus (strain ATCC 28846 / CBS 209.66 / NRRL 28638)</name>
    <name type="common">Delacroixia coronata</name>
    <dbReference type="NCBI Taxonomy" id="796925"/>
    <lineage>
        <taxon>Eukaryota</taxon>
        <taxon>Fungi</taxon>
        <taxon>Fungi incertae sedis</taxon>
        <taxon>Zoopagomycota</taxon>
        <taxon>Entomophthoromycotina</taxon>
        <taxon>Entomophthoromycetes</taxon>
        <taxon>Entomophthorales</taxon>
        <taxon>Ancylistaceae</taxon>
        <taxon>Conidiobolus</taxon>
    </lineage>
</organism>
<dbReference type="EMBL" id="KQ964425">
    <property type="protein sequence ID" value="KXN74269.1"/>
    <property type="molecule type" value="Genomic_DNA"/>
</dbReference>
<evidence type="ECO:0000313" key="2">
    <source>
        <dbReference type="EMBL" id="KXN74269.1"/>
    </source>
</evidence>
<accession>A0A137PGZ1</accession>
<proteinExistence type="predicted"/>
<sequence length="104" mass="11920">MNSYPIDDINFLHAGLAIFIGYLGYAHYTRYHYSRNVGPLKYIPGPSNELLLSIKLMHARLTGNSANYYKELVAKYVPICHSGILKLTILIRTNFIFDIKDLKL</sequence>